<dbReference type="PANTHER" id="PTHR24024">
    <property type="entry name" value="PULMONARY SURFACTANT-ASSOCIATED PROTEIN A"/>
    <property type="match status" value="1"/>
</dbReference>
<dbReference type="PANTHER" id="PTHR24024:SF18">
    <property type="entry name" value="SHORT-CHAIN COLLAGEN C4-LIKE"/>
    <property type="match status" value="1"/>
</dbReference>
<dbReference type="EMBL" id="GG666500">
    <property type="protein sequence ID" value="EEN62077.1"/>
    <property type="molecule type" value="Genomic_DNA"/>
</dbReference>
<dbReference type="GO" id="GO:0030246">
    <property type="term" value="F:carbohydrate binding"/>
    <property type="evidence" value="ECO:0007669"/>
    <property type="project" value="UniProtKB-KW"/>
</dbReference>
<evidence type="ECO:0000256" key="1">
    <source>
        <dbReference type="ARBA" id="ARBA00022734"/>
    </source>
</evidence>
<evidence type="ECO:0000313" key="2">
    <source>
        <dbReference type="EMBL" id="EEN62077.1"/>
    </source>
</evidence>
<reference evidence="2" key="1">
    <citation type="journal article" date="2008" name="Nature">
        <title>The amphioxus genome and the evolution of the chordate karyotype.</title>
        <authorList>
            <consortium name="US DOE Joint Genome Institute (JGI-PGF)"/>
            <person name="Putnam N.H."/>
            <person name="Butts T."/>
            <person name="Ferrier D.E.K."/>
            <person name="Furlong R.F."/>
            <person name="Hellsten U."/>
            <person name="Kawashima T."/>
            <person name="Robinson-Rechavi M."/>
            <person name="Shoguchi E."/>
            <person name="Terry A."/>
            <person name="Yu J.-K."/>
            <person name="Benito-Gutierrez E.L."/>
            <person name="Dubchak I."/>
            <person name="Garcia-Fernandez J."/>
            <person name="Gibson-Brown J.J."/>
            <person name="Grigoriev I.V."/>
            <person name="Horton A.C."/>
            <person name="de Jong P.J."/>
            <person name="Jurka J."/>
            <person name="Kapitonov V.V."/>
            <person name="Kohara Y."/>
            <person name="Kuroki Y."/>
            <person name="Lindquist E."/>
            <person name="Lucas S."/>
            <person name="Osoegawa K."/>
            <person name="Pennacchio L.A."/>
            <person name="Salamov A.A."/>
            <person name="Satou Y."/>
            <person name="Sauka-Spengler T."/>
            <person name="Schmutz J."/>
            <person name="Shin-I T."/>
            <person name="Toyoda A."/>
            <person name="Bronner-Fraser M."/>
            <person name="Fujiyama A."/>
            <person name="Holland L.Z."/>
            <person name="Holland P.W.H."/>
            <person name="Satoh N."/>
            <person name="Rokhsar D.S."/>
        </authorList>
    </citation>
    <scope>NUCLEOTIDE SEQUENCE [LARGE SCALE GENOMIC DNA]</scope>
    <source>
        <strain evidence="2">S238N-H82</strain>
        <tissue evidence="2">Testes</tissue>
    </source>
</reference>
<accession>C3YC45</accession>
<organism>
    <name type="scientific">Branchiostoma floridae</name>
    <name type="common">Florida lancelet</name>
    <name type="synonym">Amphioxus</name>
    <dbReference type="NCBI Taxonomy" id="7739"/>
    <lineage>
        <taxon>Eukaryota</taxon>
        <taxon>Metazoa</taxon>
        <taxon>Chordata</taxon>
        <taxon>Cephalochordata</taxon>
        <taxon>Leptocardii</taxon>
        <taxon>Amphioxiformes</taxon>
        <taxon>Branchiostomatidae</taxon>
        <taxon>Branchiostoma</taxon>
    </lineage>
</organism>
<dbReference type="InterPro" id="IPR051077">
    <property type="entry name" value="Ca-dependent_lectin"/>
</dbReference>
<sequence length="143" mass="15596">MDPIYARTAPNEQSTRGLMYPVQYMGSWPNNAAYTASVNHDVPCAVCRARRSTHITVPARNVCPSGWTLEYKGFLLAAYQHSSSYDRSQYICVDELFETVPSTGSSVYAAQLFPAEGKCTSGGGLPCSPYIEGYELTCAVCSI</sequence>
<proteinExistence type="predicted"/>
<name>C3YC45_BRAFL</name>
<keyword evidence="1" id="KW-0430">Lectin</keyword>
<dbReference type="InParanoid" id="C3YC45"/>
<gene>
    <name evidence="2" type="ORF">BRAFLDRAFT_92087</name>
</gene>
<protein>
    <submittedName>
        <fullName evidence="2">Uncharacterized protein</fullName>
    </submittedName>
</protein>
<dbReference type="AlphaFoldDB" id="C3YC45"/>